<protein>
    <submittedName>
        <fullName evidence="3">Protein kinase domain-containing protein</fullName>
    </submittedName>
</protein>
<feature type="compositionally biased region" description="Pro residues" evidence="1">
    <location>
        <begin position="803"/>
        <end position="812"/>
    </location>
</feature>
<feature type="compositionally biased region" description="Basic and acidic residues" evidence="1">
    <location>
        <begin position="231"/>
        <end position="242"/>
    </location>
</feature>
<feature type="compositionally biased region" description="Low complexity" evidence="1">
    <location>
        <begin position="813"/>
        <end position="824"/>
    </location>
</feature>
<feature type="compositionally biased region" description="Pro residues" evidence="1">
    <location>
        <begin position="414"/>
        <end position="428"/>
    </location>
</feature>
<feature type="region of interest" description="Disordered" evidence="1">
    <location>
        <begin position="372"/>
        <end position="431"/>
    </location>
</feature>
<keyword evidence="2" id="KW-1185">Reference proteome</keyword>
<dbReference type="Proteomes" id="UP000095280">
    <property type="component" value="Unplaced"/>
</dbReference>
<dbReference type="WBParaSite" id="maker-unitig_31581-snap-gene-0.2-mRNA-1">
    <property type="protein sequence ID" value="maker-unitig_31581-snap-gene-0.2-mRNA-1"/>
    <property type="gene ID" value="maker-unitig_31581-snap-gene-0.2"/>
</dbReference>
<accession>A0A1I8FEJ9</accession>
<feature type="region of interest" description="Disordered" evidence="1">
    <location>
        <begin position="567"/>
        <end position="692"/>
    </location>
</feature>
<evidence type="ECO:0000313" key="3">
    <source>
        <dbReference type="WBParaSite" id="maker-unitig_31581-snap-gene-0.2-mRNA-1"/>
    </source>
</evidence>
<dbReference type="AlphaFoldDB" id="A0A1I8FEJ9"/>
<organism evidence="2 3">
    <name type="scientific">Macrostomum lignano</name>
    <dbReference type="NCBI Taxonomy" id="282301"/>
    <lineage>
        <taxon>Eukaryota</taxon>
        <taxon>Metazoa</taxon>
        <taxon>Spiralia</taxon>
        <taxon>Lophotrochozoa</taxon>
        <taxon>Platyhelminthes</taxon>
        <taxon>Rhabditophora</taxon>
        <taxon>Macrostomorpha</taxon>
        <taxon>Macrostomida</taxon>
        <taxon>Macrostomidae</taxon>
        <taxon>Macrostomum</taxon>
    </lineage>
</organism>
<feature type="compositionally biased region" description="Low complexity" evidence="1">
    <location>
        <begin position="616"/>
        <end position="633"/>
    </location>
</feature>
<feature type="region of interest" description="Disordered" evidence="1">
    <location>
        <begin position="530"/>
        <end position="549"/>
    </location>
</feature>
<evidence type="ECO:0000313" key="2">
    <source>
        <dbReference type="Proteomes" id="UP000095280"/>
    </source>
</evidence>
<feature type="region of interest" description="Disordered" evidence="1">
    <location>
        <begin position="720"/>
        <end position="764"/>
    </location>
</feature>
<reference evidence="3" key="1">
    <citation type="submission" date="2016-11" db="UniProtKB">
        <authorList>
            <consortium name="WormBaseParasite"/>
        </authorList>
    </citation>
    <scope>IDENTIFICATION</scope>
</reference>
<name>A0A1I8FEJ9_9PLAT</name>
<sequence length="824" mass="88944">RPLPSPPGAFSLALGALSGLCYLRTPRFAACTASPAIAHRDVEVPGTCLVKENLTCCIDRHLGLAWLLGRKRRREMPPSPLGRINLPDVYSMAWCCGESIRMRMVTEQAGSAGGPTACPYHEFKLSASVNCGRACRTAGADSPPQCKAYQALLAAAVAMSCALPALPALRARLPAETLRELLQKRQMLMDTEPLLSRAEWRLRKKSKYAFARWSSSSCAGLGRDGNPSQDADSRCNQPDRHPAPPHHHVLGLPPDCLQLLLFLAVHAVPAVLGRHTPPSLQFVRARQLSERSDQAKKSMSPRAGTEVSSLASACLLCVLCASAHLSGLPKTSAKAWQSASQSPFRAAERLPGLQPTALLRLRPLRAAAALLQHWPMRPSKRREEEPAVGKARRKGKKQQSKDKNTDAAASSAPPKKPPLPSLRPPLQPGPALRPRVLLRAAGGSRWVKLHARQESAAKTEDEQPTLNAGWSWRSAARRARAATPRNPASPNGFAELIRRTAAIFTASASRNFMSSHSASELLKRYYGNQGGNQARRRLSGERVSTGPASWKFDDHRRFEIFAGGLHRGANLGQPAPGRSAASSAPDRQHQRQAARTDARTGRRRPSLKSASRHSAARAPRLSSRPANASSSSDQPPPAPPQNPPAVAGFLRSVGHHVDESTPSTSAGSTAKSWPAPSGTRAIRDVSASSDRQAQLGAPLLLRRRLQRVQLRLQLRARPSAVGAPLSTPRRPQAASVGQACRGRRTTFGEPRAADTSPPADESSCISGRHRLHCRCHQGRPGWNWRPCHQLQLIARTILGNLVQPPPQQPPPLSCSSLAASSSWG</sequence>
<feature type="compositionally biased region" description="Basic and acidic residues" evidence="1">
    <location>
        <begin position="586"/>
        <end position="600"/>
    </location>
</feature>
<feature type="region of interest" description="Disordered" evidence="1">
    <location>
        <begin position="220"/>
        <end position="247"/>
    </location>
</feature>
<feature type="compositionally biased region" description="Polar residues" evidence="1">
    <location>
        <begin position="660"/>
        <end position="671"/>
    </location>
</feature>
<feature type="compositionally biased region" description="Pro residues" evidence="1">
    <location>
        <begin position="634"/>
        <end position="643"/>
    </location>
</feature>
<feature type="region of interest" description="Disordered" evidence="1">
    <location>
        <begin position="801"/>
        <end position="824"/>
    </location>
</feature>
<proteinExistence type="predicted"/>
<feature type="compositionally biased region" description="Basic residues" evidence="1">
    <location>
        <begin position="601"/>
        <end position="615"/>
    </location>
</feature>
<evidence type="ECO:0000256" key="1">
    <source>
        <dbReference type="SAM" id="MobiDB-lite"/>
    </source>
</evidence>